<feature type="region of interest" description="Disordered" evidence="1">
    <location>
        <begin position="287"/>
        <end position="329"/>
    </location>
</feature>
<protein>
    <submittedName>
        <fullName evidence="3">Uncharacterized protein</fullName>
    </submittedName>
</protein>
<dbReference type="OrthoDB" id="271448at2759"/>
<feature type="signal peptide" evidence="2">
    <location>
        <begin position="1"/>
        <end position="19"/>
    </location>
</feature>
<reference evidence="3" key="1">
    <citation type="journal article" date="2020" name="Stud. Mycol.">
        <title>101 Dothideomycetes genomes: a test case for predicting lifestyles and emergence of pathogens.</title>
        <authorList>
            <person name="Haridas S."/>
            <person name="Albert R."/>
            <person name="Binder M."/>
            <person name="Bloem J."/>
            <person name="Labutti K."/>
            <person name="Salamov A."/>
            <person name="Andreopoulos B."/>
            <person name="Baker S."/>
            <person name="Barry K."/>
            <person name="Bills G."/>
            <person name="Bluhm B."/>
            <person name="Cannon C."/>
            <person name="Castanera R."/>
            <person name="Culley D."/>
            <person name="Daum C."/>
            <person name="Ezra D."/>
            <person name="Gonzalez J."/>
            <person name="Henrissat B."/>
            <person name="Kuo A."/>
            <person name="Liang C."/>
            <person name="Lipzen A."/>
            <person name="Lutzoni F."/>
            <person name="Magnuson J."/>
            <person name="Mondo S."/>
            <person name="Nolan M."/>
            <person name="Ohm R."/>
            <person name="Pangilinan J."/>
            <person name="Park H.-J."/>
            <person name="Ramirez L."/>
            <person name="Alfaro M."/>
            <person name="Sun H."/>
            <person name="Tritt A."/>
            <person name="Yoshinaga Y."/>
            <person name="Zwiers L.-H."/>
            <person name="Turgeon B."/>
            <person name="Goodwin S."/>
            <person name="Spatafora J."/>
            <person name="Crous P."/>
            <person name="Grigoriev I."/>
        </authorList>
    </citation>
    <scope>NUCLEOTIDE SEQUENCE</scope>
    <source>
        <strain evidence="3">CBS 116435</strain>
    </source>
</reference>
<organism evidence="3 4">
    <name type="scientific">Polychaeton citri CBS 116435</name>
    <dbReference type="NCBI Taxonomy" id="1314669"/>
    <lineage>
        <taxon>Eukaryota</taxon>
        <taxon>Fungi</taxon>
        <taxon>Dikarya</taxon>
        <taxon>Ascomycota</taxon>
        <taxon>Pezizomycotina</taxon>
        <taxon>Dothideomycetes</taxon>
        <taxon>Dothideomycetidae</taxon>
        <taxon>Capnodiales</taxon>
        <taxon>Capnodiaceae</taxon>
        <taxon>Polychaeton</taxon>
    </lineage>
</organism>
<dbReference type="AlphaFoldDB" id="A0A9P4QBA7"/>
<accession>A0A9P4QBA7</accession>
<evidence type="ECO:0000256" key="2">
    <source>
        <dbReference type="SAM" id="SignalP"/>
    </source>
</evidence>
<proteinExistence type="predicted"/>
<keyword evidence="2" id="KW-0732">Signal</keyword>
<comment type="caution">
    <text evidence="3">The sequence shown here is derived from an EMBL/GenBank/DDBJ whole genome shotgun (WGS) entry which is preliminary data.</text>
</comment>
<sequence>MPAQQKLVAFALLAGSILASPAPQVLDFAALDAAEELPSGPDDFSASPADQAASLYTSFTVTASASATVQARDVTTSSSVYTPYYPALATSYTTDPALTGTTSAGQACATTPEDGTYCGFINPQDPCAPQPDGYGPVPTPDTASAFLSYAPLHSLAQAAPTTVPSVNNTQYSQVFKDLNAAVSAQSYLGLITLETYDVARCAAQCDDTDLCSAFNIYAERDPSLNPSKNDSTAFTVWGYWCPNPASMTSFKCTLWGSNIDASLATNTGSMREDFEVVITASDGYDKTNVTVPEPPCPPPTTSSSTSISKATSTPTSTPTWPHRPHPTGPSPWKPGNDCHGKAINAPHYSIGSHFFPGPFNPQACSDYAVAQNKANQRSSRGGPTCEMFNAYYLHKNNQPFGTYCSLFSKQLDNSWATFSGARSGKTRYDCKQSWSFAVNPQWRG</sequence>
<keyword evidence="4" id="KW-1185">Reference proteome</keyword>
<dbReference type="EMBL" id="MU003777">
    <property type="protein sequence ID" value="KAF2723249.1"/>
    <property type="molecule type" value="Genomic_DNA"/>
</dbReference>
<evidence type="ECO:0000256" key="1">
    <source>
        <dbReference type="SAM" id="MobiDB-lite"/>
    </source>
</evidence>
<evidence type="ECO:0000313" key="4">
    <source>
        <dbReference type="Proteomes" id="UP000799441"/>
    </source>
</evidence>
<feature type="chain" id="PRO_5040427098" evidence="2">
    <location>
        <begin position="20"/>
        <end position="444"/>
    </location>
</feature>
<dbReference type="PANTHER" id="PTHR36578">
    <property type="entry name" value="CHROMOSOME 15, WHOLE GENOME SHOTGUN SEQUENCE"/>
    <property type="match status" value="1"/>
</dbReference>
<evidence type="ECO:0000313" key="3">
    <source>
        <dbReference type="EMBL" id="KAF2723249.1"/>
    </source>
</evidence>
<dbReference type="PANTHER" id="PTHR36578:SF1">
    <property type="entry name" value="APPLE DOMAIN-CONTAINING PROTEIN"/>
    <property type="match status" value="1"/>
</dbReference>
<name>A0A9P4QBA7_9PEZI</name>
<dbReference type="Proteomes" id="UP000799441">
    <property type="component" value="Unassembled WGS sequence"/>
</dbReference>
<feature type="compositionally biased region" description="Low complexity" evidence="1">
    <location>
        <begin position="301"/>
        <end position="320"/>
    </location>
</feature>
<gene>
    <name evidence="3" type="ORF">K431DRAFT_283054</name>
</gene>